<comment type="function">
    <text evidence="6">Together with LptD, is involved in the assembly of lipopolysaccharide (LPS) at the surface of the outer membrane. Required for the proper assembly of LptD. Binds LPS and may serve as the LPS recognition site at the outer membrane.</text>
</comment>
<organism evidence="7 8">
    <name type="scientific">Marinomonas colpomeniae</name>
    <dbReference type="NCBI Taxonomy" id="2774408"/>
    <lineage>
        <taxon>Bacteria</taxon>
        <taxon>Pseudomonadati</taxon>
        <taxon>Pseudomonadota</taxon>
        <taxon>Gammaproteobacteria</taxon>
        <taxon>Oceanospirillales</taxon>
        <taxon>Oceanospirillaceae</taxon>
        <taxon>Marinomonas</taxon>
    </lineage>
</organism>
<evidence type="ECO:0000256" key="4">
    <source>
        <dbReference type="ARBA" id="ARBA00023237"/>
    </source>
</evidence>
<protein>
    <recommendedName>
        <fullName evidence="6">LPS-assembly lipoprotein LptE</fullName>
    </recommendedName>
</protein>
<evidence type="ECO:0000256" key="3">
    <source>
        <dbReference type="ARBA" id="ARBA00023139"/>
    </source>
</evidence>
<evidence type="ECO:0000256" key="6">
    <source>
        <dbReference type="HAMAP-Rule" id="MF_01186"/>
    </source>
</evidence>
<proteinExistence type="inferred from homology"/>
<reference evidence="7 8" key="1">
    <citation type="submission" date="2020-09" db="EMBL/GenBank/DDBJ databases">
        <title>Marinomonas sp. nov., isolated from the cysticercosis algae of Qingdao, China.</title>
        <authorList>
            <person name="Sun X."/>
        </authorList>
    </citation>
    <scope>NUCLEOTIDE SEQUENCE [LARGE SCALE GENOMIC DNA]</scope>
    <source>
        <strain evidence="7 8">SM2066</strain>
    </source>
</reference>
<evidence type="ECO:0000313" key="8">
    <source>
        <dbReference type="Proteomes" id="UP000604161"/>
    </source>
</evidence>
<evidence type="ECO:0000313" key="7">
    <source>
        <dbReference type="EMBL" id="MBD5770140.1"/>
    </source>
</evidence>
<dbReference type="Gene3D" id="3.30.160.150">
    <property type="entry name" value="Lipoprotein like domain"/>
    <property type="match status" value="1"/>
</dbReference>
<dbReference type="HAMAP" id="MF_01186">
    <property type="entry name" value="LPS_assembly_LptE"/>
    <property type="match status" value="1"/>
</dbReference>
<keyword evidence="2 6" id="KW-0472">Membrane</keyword>
<keyword evidence="1" id="KW-0732">Signal</keyword>
<dbReference type="InterPro" id="IPR007485">
    <property type="entry name" value="LPS_assembly_LptE"/>
</dbReference>
<evidence type="ECO:0000256" key="2">
    <source>
        <dbReference type="ARBA" id="ARBA00023136"/>
    </source>
</evidence>
<keyword evidence="8" id="KW-1185">Reference proteome</keyword>
<comment type="similarity">
    <text evidence="6">Belongs to the LptE lipoprotein family.</text>
</comment>
<accession>A0ABR8NX06</accession>
<keyword evidence="3" id="KW-0564">Palmitate</keyword>
<evidence type="ECO:0000256" key="5">
    <source>
        <dbReference type="ARBA" id="ARBA00023288"/>
    </source>
</evidence>
<comment type="caution">
    <text evidence="7">The sequence shown here is derived from an EMBL/GenBank/DDBJ whole genome shotgun (WGS) entry which is preliminary data.</text>
</comment>
<dbReference type="Proteomes" id="UP000604161">
    <property type="component" value="Unassembled WGS sequence"/>
</dbReference>
<comment type="subunit">
    <text evidence="6">Component of the lipopolysaccharide transport and assembly complex. Interacts with LptD.</text>
</comment>
<name>A0ABR8NX06_9GAMM</name>
<dbReference type="PANTHER" id="PTHR38098">
    <property type="entry name" value="LPS-ASSEMBLY LIPOPROTEIN LPTE"/>
    <property type="match status" value="1"/>
</dbReference>
<sequence>MIATLTQTTRLLLLALLTMSIVACGFQLRGQVDIPTSLMTLTMTSDSGSDTFDKSLRIALTKAGISVIDKSLATQDTLELKVNKITSSDIVLARDSSNDVSQLQRTLNSNYFIRQANGKSVYGPRKISTNKTLSNQNNEASSVLSYNASQTETMHDDLAKQLIYDLSYAPL</sequence>
<dbReference type="PANTHER" id="PTHR38098:SF1">
    <property type="entry name" value="LPS-ASSEMBLY LIPOPROTEIN LPTE"/>
    <property type="match status" value="1"/>
</dbReference>
<keyword evidence="5" id="KW-0449">Lipoprotein</keyword>
<gene>
    <name evidence="6" type="primary">lptE</name>
    <name evidence="7" type="ORF">IF202_03680</name>
</gene>
<dbReference type="RefSeq" id="WP_191593502.1">
    <property type="nucleotide sequence ID" value="NZ_JACYFC010000001.1"/>
</dbReference>
<dbReference type="EMBL" id="JACYFC010000001">
    <property type="protein sequence ID" value="MBD5770140.1"/>
    <property type="molecule type" value="Genomic_DNA"/>
</dbReference>
<keyword evidence="4 6" id="KW-0998">Cell outer membrane</keyword>
<evidence type="ECO:0000256" key="1">
    <source>
        <dbReference type="ARBA" id="ARBA00022729"/>
    </source>
</evidence>